<name>A0ABR8LJF7_9ALTE</name>
<proteinExistence type="predicted"/>
<gene>
    <name evidence="1" type="ORF">HHX48_08210</name>
</gene>
<keyword evidence="2" id="KW-1185">Reference proteome</keyword>
<reference evidence="1 2" key="1">
    <citation type="submission" date="2020-04" db="EMBL/GenBank/DDBJ databases">
        <title>Salinimonas sp. HHU 13199.</title>
        <authorList>
            <person name="Cui X."/>
            <person name="Zhang D."/>
        </authorList>
    </citation>
    <scope>NUCLEOTIDE SEQUENCE [LARGE SCALE GENOMIC DNA]</scope>
    <source>
        <strain evidence="1 2">HHU 13199</strain>
    </source>
</reference>
<sequence>MKPEELLDQLKINSSQKVQVTLEAIYEVCGEQVKQGINDFSVSTIARIGAHRGVPKAQSIRNKSGEKYRALIECFAQNNAKAAKAKVTENWIDEIKSPKHRLLVQMMAAELAETKQKVNEIVPPNKVVHVYDHGEPISEFERLNPIERRALDYILSDSFMKKWYLTTTEFGEMTDDSGKVVFKPGTVDALKKALRYL</sequence>
<evidence type="ECO:0000313" key="1">
    <source>
        <dbReference type="EMBL" id="MBD3585713.1"/>
    </source>
</evidence>
<dbReference type="NCBIfam" id="NF040692">
    <property type="entry name" value="recomb_assoc"/>
    <property type="match status" value="1"/>
</dbReference>
<dbReference type="Proteomes" id="UP000624419">
    <property type="component" value="Unassembled WGS sequence"/>
</dbReference>
<organism evidence="1 2">
    <name type="scientific">Salinimonas profundi</name>
    <dbReference type="NCBI Taxonomy" id="2729140"/>
    <lineage>
        <taxon>Bacteria</taxon>
        <taxon>Pseudomonadati</taxon>
        <taxon>Pseudomonadota</taxon>
        <taxon>Gammaproteobacteria</taxon>
        <taxon>Alteromonadales</taxon>
        <taxon>Alteromonadaceae</taxon>
        <taxon>Alteromonas/Salinimonas group</taxon>
        <taxon>Salinimonas</taxon>
    </lineage>
</organism>
<comment type="caution">
    <text evidence="1">The sequence shown here is derived from an EMBL/GenBank/DDBJ whole genome shotgun (WGS) entry which is preliminary data.</text>
</comment>
<accession>A0ABR8LJF7</accession>
<dbReference type="RefSeq" id="WP_191024024.1">
    <property type="nucleotide sequence ID" value="NZ_JABBXD010000003.1"/>
</dbReference>
<dbReference type="InterPro" id="IPR048061">
    <property type="entry name" value="GmtX-like"/>
</dbReference>
<evidence type="ECO:0000313" key="2">
    <source>
        <dbReference type="Proteomes" id="UP000624419"/>
    </source>
</evidence>
<dbReference type="EMBL" id="JABBXD010000003">
    <property type="protein sequence ID" value="MBD3585713.1"/>
    <property type="molecule type" value="Genomic_DNA"/>
</dbReference>
<protein>
    <submittedName>
        <fullName evidence="1">Uncharacterized protein</fullName>
    </submittedName>
</protein>